<evidence type="ECO:0008006" key="3">
    <source>
        <dbReference type="Google" id="ProtNLM"/>
    </source>
</evidence>
<evidence type="ECO:0000313" key="2">
    <source>
        <dbReference type="Proteomes" id="UP000243063"/>
    </source>
</evidence>
<name>A0A1H2HYB2_9GAMM</name>
<keyword evidence="2" id="KW-1185">Reference proteome</keyword>
<protein>
    <recommendedName>
        <fullName evidence="3">Fap system outer membrane protein</fullName>
    </recommendedName>
</protein>
<reference evidence="2" key="1">
    <citation type="submission" date="2016-10" db="EMBL/GenBank/DDBJ databases">
        <authorList>
            <person name="Varghese N."/>
            <person name="Submissions S."/>
        </authorList>
    </citation>
    <scope>NUCLEOTIDE SEQUENCE [LARGE SCALE GENOMIC DNA]</scope>
    <source>
        <strain evidence="2">CCTCC 2012022</strain>
    </source>
</reference>
<dbReference type="Proteomes" id="UP000243063">
    <property type="component" value="Chromosome I"/>
</dbReference>
<evidence type="ECO:0000313" key="1">
    <source>
        <dbReference type="EMBL" id="SDU36548.1"/>
    </source>
</evidence>
<gene>
    <name evidence="1" type="ORF">SAMN05216580_2585</name>
</gene>
<dbReference type="RefSeq" id="WP_231975246.1">
    <property type="nucleotide sequence ID" value="NZ_LT629780.1"/>
</dbReference>
<dbReference type="STRING" id="1245526.SAMN05216580_2585"/>
<proteinExistence type="predicted"/>
<organism evidence="1 2">
    <name type="scientific">Geopseudomonas guangdongensis</name>
    <dbReference type="NCBI Taxonomy" id="1245526"/>
    <lineage>
        <taxon>Bacteria</taxon>
        <taxon>Pseudomonadati</taxon>
        <taxon>Pseudomonadota</taxon>
        <taxon>Gammaproteobacteria</taxon>
        <taxon>Pseudomonadales</taxon>
        <taxon>Pseudomonadaceae</taxon>
        <taxon>Geopseudomonas</taxon>
    </lineage>
</organism>
<sequence>MNMSIRHWGTVGLLAALSWPIHAQLQPIELHDHELAQLRGRFVMPGHIVHFGVTMNSIWQDASGQVIGGQVNMQVGQGMYQPQFSVSTITSDSLPGAASAAPAAPGMSSGQIAGGAGLDSVAGIVQSSRSAGDFNTVANNLVINVSRGQSAPTAGGAGQPLGNGVAVSGVAGQVAIQPGGGGLRIEIQAPGQGSSWQQLGAGGLRQQANINGSFNTVRNFASLDVVLRSGLSGEDLNCNIDQLRNLRPMGY</sequence>
<dbReference type="AlphaFoldDB" id="A0A1H2HYB2"/>
<accession>A0A1H2HYB2</accession>
<dbReference type="EMBL" id="LT629780">
    <property type="protein sequence ID" value="SDU36548.1"/>
    <property type="molecule type" value="Genomic_DNA"/>
</dbReference>